<proteinExistence type="predicted"/>
<dbReference type="EMBL" id="GBXM01002566">
    <property type="protein sequence ID" value="JAI06012.1"/>
    <property type="molecule type" value="Transcribed_RNA"/>
</dbReference>
<name>A0A0E9XUB0_ANGAN</name>
<reference evidence="1" key="2">
    <citation type="journal article" date="2015" name="Fish Shellfish Immunol.">
        <title>Early steps in the European eel (Anguilla anguilla)-Vibrio vulnificus interaction in the gills: Role of the RtxA13 toxin.</title>
        <authorList>
            <person name="Callol A."/>
            <person name="Pajuelo D."/>
            <person name="Ebbesson L."/>
            <person name="Teles M."/>
            <person name="MacKenzie S."/>
            <person name="Amaro C."/>
        </authorList>
    </citation>
    <scope>NUCLEOTIDE SEQUENCE</scope>
</reference>
<dbReference type="AlphaFoldDB" id="A0A0E9XUB0"/>
<accession>A0A0E9XUB0</accession>
<sequence length="68" mass="7748">MDLTVYKLNVYINGFSFYFTRTHTKYKGALFSVRSTLSGCAFLAYPCRLLNLTKSKTQIFSVIHTVNG</sequence>
<reference evidence="1" key="1">
    <citation type="submission" date="2014-11" db="EMBL/GenBank/DDBJ databases">
        <authorList>
            <person name="Amaro Gonzalez C."/>
        </authorList>
    </citation>
    <scope>NUCLEOTIDE SEQUENCE</scope>
</reference>
<protein>
    <submittedName>
        <fullName evidence="1">Uncharacterized protein</fullName>
    </submittedName>
</protein>
<evidence type="ECO:0000313" key="1">
    <source>
        <dbReference type="EMBL" id="JAI06012.1"/>
    </source>
</evidence>
<organism evidence="1">
    <name type="scientific">Anguilla anguilla</name>
    <name type="common">European freshwater eel</name>
    <name type="synonym">Muraena anguilla</name>
    <dbReference type="NCBI Taxonomy" id="7936"/>
    <lineage>
        <taxon>Eukaryota</taxon>
        <taxon>Metazoa</taxon>
        <taxon>Chordata</taxon>
        <taxon>Craniata</taxon>
        <taxon>Vertebrata</taxon>
        <taxon>Euteleostomi</taxon>
        <taxon>Actinopterygii</taxon>
        <taxon>Neopterygii</taxon>
        <taxon>Teleostei</taxon>
        <taxon>Anguilliformes</taxon>
        <taxon>Anguillidae</taxon>
        <taxon>Anguilla</taxon>
    </lineage>
</organism>